<feature type="transmembrane region" description="Helical" evidence="2">
    <location>
        <begin position="80"/>
        <end position="99"/>
    </location>
</feature>
<feature type="region of interest" description="Disordered" evidence="1">
    <location>
        <begin position="140"/>
        <end position="266"/>
    </location>
</feature>
<organism evidence="4 5">
    <name type="scientific">Nocardia stercoris</name>
    <dbReference type="NCBI Taxonomy" id="2483361"/>
    <lineage>
        <taxon>Bacteria</taxon>
        <taxon>Bacillati</taxon>
        <taxon>Actinomycetota</taxon>
        <taxon>Actinomycetes</taxon>
        <taxon>Mycobacteriales</taxon>
        <taxon>Nocardiaceae</taxon>
        <taxon>Nocardia</taxon>
    </lineage>
</organism>
<keyword evidence="5" id="KW-1185">Reference proteome</keyword>
<dbReference type="Proteomes" id="UP000279275">
    <property type="component" value="Unassembled WGS sequence"/>
</dbReference>
<proteinExistence type="predicted"/>
<feature type="compositionally biased region" description="Low complexity" evidence="1">
    <location>
        <begin position="148"/>
        <end position="175"/>
    </location>
</feature>
<dbReference type="AlphaFoldDB" id="A0A3M2LDX9"/>
<feature type="domain" description="DUF6542" evidence="3">
    <location>
        <begin position="18"/>
        <end position="138"/>
    </location>
</feature>
<name>A0A3M2LDX9_9NOCA</name>
<evidence type="ECO:0000313" key="4">
    <source>
        <dbReference type="EMBL" id="RMI34970.1"/>
    </source>
</evidence>
<comment type="caution">
    <text evidence="4">The sequence shown here is derived from an EMBL/GenBank/DDBJ whole genome shotgun (WGS) entry which is preliminary data.</text>
</comment>
<protein>
    <recommendedName>
        <fullName evidence="3">DUF6542 domain-containing protein</fullName>
    </recommendedName>
</protein>
<feature type="transmembrane region" description="Helical" evidence="2">
    <location>
        <begin position="119"/>
        <end position="136"/>
    </location>
</feature>
<feature type="transmembrane region" description="Helical" evidence="2">
    <location>
        <begin position="12"/>
        <end position="38"/>
    </location>
</feature>
<evidence type="ECO:0000313" key="5">
    <source>
        <dbReference type="Proteomes" id="UP000279275"/>
    </source>
</evidence>
<sequence length="266" mass="28084">MRSDVPASHQSIIPTVPGLPAGGAVAVAVVCALIGFTVDVSGSSRELTTVFDGFYLLGCGLAPLVVRYRGLFTTMVTPPLLLFVTVPLAYQILLGHTSTAAKDIVLNLAVPLVNRFPQMALATLLALAIGLARLVLHRSAAGQSGTARRPASTRTGGSRTGTARSTASSARSASGRSRRTESSTGRAGTDTPARRRPNPAADREAPPQRQSRHTPERPSGGERPRMNVKTSYPRTATPVEAAAPAHSRTSYPDDLPPHPQPNVRYR</sequence>
<evidence type="ECO:0000259" key="3">
    <source>
        <dbReference type="Pfam" id="PF20177"/>
    </source>
</evidence>
<accession>A0A3M2LDX9</accession>
<dbReference type="InterPro" id="IPR046672">
    <property type="entry name" value="DUF6542"/>
</dbReference>
<gene>
    <name evidence="4" type="ORF">EBN03_01030</name>
</gene>
<evidence type="ECO:0000256" key="1">
    <source>
        <dbReference type="SAM" id="MobiDB-lite"/>
    </source>
</evidence>
<evidence type="ECO:0000256" key="2">
    <source>
        <dbReference type="SAM" id="Phobius"/>
    </source>
</evidence>
<keyword evidence="2" id="KW-0812">Transmembrane</keyword>
<reference evidence="4 5" key="1">
    <citation type="submission" date="2018-10" db="EMBL/GenBank/DDBJ databases">
        <title>Isolation from cow dung.</title>
        <authorList>
            <person name="Ling L."/>
        </authorList>
    </citation>
    <scope>NUCLEOTIDE SEQUENCE [LARGE SCALE GENOMIC DNA]</scope>
    <source>
        <strain evidence="4 5">NEAU-LL90</strain>
    </source>
</reference>
<feature type="compositionally biased region" description="Basic and acidic residues" evidence="1">
    <location>
        <begin position="213"/>
        <end position="225"/>
    </location>
</feature>
<feature type="transmembrane region" description="Helical" evidence="2">
    <location>
        <begin position="50"/>
        <end position="68"/>
    </location>
</feature>
<keyword evidence="2" id="KW-0472">Membrane</keyword>
<dbReference type="Pfam" id="PF20177">
    <property type="entry name" value="DUF6542"/>
    <property type="match status" value="1"/>
</dbReference>
<keyword evidence="2" id="KW-1133">Transmembrane helix</keyword>
<dbReference type="EMBL" id="RFFH01000001">
    <property type="protein sequence ID" value="RMI34970.1"/>
    <property type="molecule type" value="Genomic_DNA"/>
</dbReference>